<accession>A0AAW0DKD9</accession>
<comment type="caution">
    <text evidence="1">The sequence shown here is derived from an EMBL/GenBank/DDBJ whole genome shotgun (WGS) entry which is preliminary data.</text>
</comment>
<dbReference type="EMBL" id="JAYKXP010000011">
    <property type="protein sequence ID" value="KAK7053081.1"/>
    <property type="molecule type" value="Genomic_DNA"/>
</dbReference>
<reference evidence="1 2" key="1">
    <citation type="submission" date="2024-01" db="EMBL/GenBank/DDBJ databases">
        <title>A draft genome for a cacao thread blight-causing isolate of Paramarasmius palmivorus.</title>
        <authorList>
            <person name="Baruah I.K."/>
            <person name="Bukari Y."/>
            <person name="Amoako-Attah I."/>
            <person name="Meinhardt L.W."/>
            <person name="Bailey B.A."/>
            <person name="Cohen S.P."/>
        </authorList>
    </citation>
    <scope>NUCLEOTIDE SEQUENCE [LARGE SCALE GENOMIC DNA]</scope>
    <source>
        <strain evidence="1 2">GH-12</strain>
    </source>
</reference>
<protein>
    <submittedName>
        <fullName evidence="1">Uncharacterized protein</fullName>
    </submittedName>
</protein>
<keyword evidence="2" id="KW-1185">Reference proteome</keyword>
<evidence type="ECO:0000313" key="2">
    <source>
        <dbReference type="Proteomes" id="UP001383192"/>
    </source>
</evidence>
<dbReference type="Proteomes" id="UP001383192">
    <property type="component" value="Unassembled WGS sequence"/>
</dbReference>
<name>A0AAW0DKD9_9AGAR</name>
<dbReference type="AlphaFoldDB" id="A0AAW0DKD9"/>
<evidence type="ECO:0000313" key="1">
    <source>
        <dbReference type="EMBL" id="KAK7053081.1"/>
    </source>
</evidence>
<gene>
    <name evidence="1" type="ORF">VNI00_004402</name>
</gene>
<organism evidence="1 2">
    <name type="scientific">Paramarasmius palmivorus</name>
    <dbReference type="NCBI Taxonomy" id="297713"/>
    <lineage>
        <taxon>Eukaryota</taxon>
        <taxon>Fungi</taxon>
        <taxon>Dikarya</taxon>
        <taxon>Basidiomycota</taxon>
        <taxon>Agaricomycotina</taxon>
        <taxon>Agaricomycetes</taxon>
        <taxon>Agaricomycetidae</taxon>
        <taxon>Agaricales</taxon>
        <taxon>Marasmiineae</taxon>
        <taxon>Marasmiaceae</taxon>
        <taxon>Paramarasmius</taxon>
    </lineage>
</organism>
<proteinExistence type="predicted"/>
<sequence>MTSNATRKTHRPSLHRVNVEKEKARLASAQGDTRTKRILTTTYPVRCCTGDFEACGCHNWERGERAFSGNPHHLDPIVSKFGDHRDTFIKRSTSSLLPLLYRKVTITNRDTLHYYARRFSDVPFVSINIVKVYIRCRGTYLVRDPTLPNSLVDFPVSLGTFLRAVAASLEHLALEIPSHPLIVSAIRTTTFPRLRTLYAPHYLLLEEAETVRVYHSIGRTYRENGDNNNRYEFPVLAEADIVSSWPVLQELVLEVINVEGWADLPLPLTFTRLHTLERAAIILDKFDWESGFRSLQGIEIPANVEVVAIRAYHIAGQQEDYLKAMADLSYNRKVVFLSSGFYWCRDNRPISALFLHAGYRAMWAETWNKAKGVVASRPMDRDPFHHSSTKLLFVKEVAPTLNC</sequence>